<accession>A0A482WMX7</accession>
<reference evidence="2 3" key="1">
    <citation type="journal article" date="2017" name="Gigascience">
        <title>Genome sequence of the small brown planthopper, Laodelphax striatellus.</title>
        <authorList>
            <person name="Zhu J."/>
            <person name="Jiang F."/>
            <person name="Wang X."/>
            <person name="Yang P."/>
            <person name="Bao Y."/>
            <person name="Zhao W."/>
            <person name="Wang W."/>
            <person name="Lu H."/>
            <person name="Wang Q."/>
            <person name="Cui N."/>
            <person name="Li J."/>
            <person name="Chen X."/>
            <person name="Luo L."/>
            <person name="Yu J."/>
            <person name="Kang L."/>
            <person name="Cui F."/>
        </authorList>
    </citation>
    <scope>NUCLEOTIDE SEQUENCE [LARGE SCALE GENOMIC DNA]</scope>
    <source>
        <strain evidence="2">Lst14</strain>
    </source>
</reference>
<organism evidence="2 3">
    <name type="scientific">Laodelphax striatellus</name>
    <name type="common">Small brown planthopper</name>
    <name type="synonym">Delphax striatella</name>
    <dbReference type="NCBI Taxonomy" id="195883"/>
    <lineage>
        <taxon>Eukaryota</taxon>
        <taxon>Metazoa</taxon>
        <taxon>Ecdysozoa</taxon>
        <taxon>Arthropoda</taxon>
        <taxon>Hexapoda</taxon>
        <taxon>Insecta</taxon>
        <taxon>Pterygota</taxon>
        <taxon>Neoptera</taxon>
        <taxon>Paraneoptera</taxon>
        <taxon>Hemiptera</taxon>
        <taxon>Auchenorrhyncha</taxon>
        <taxon>Fulgoroidea</taxon>
        <taxon>Delphacidae</taxon>
        <taxon>Criomorphinae</taxon>
        <taxon>Laodelphax</taxon>
    </lineage>
</organism>
<keyword evidence="3" id="KW-1185">Reference proteome</keyword>
<name>A0A482WMX7_LAOST</name>
<protein>
    <submittedName>
        <fullName evidence="2">Uncharacterized protein</fullName>
    </submittedName>
</protein>
<dbReference type="InParanoid" id="A0A482WMX7"/>
<feature type="signal peptide" evidence="1">
    <location>
        <begin position="1"/>
        <end position="27"/>
    </location>
</feature>
<dbReference type="AlphaFoldDB" id="A0A482WMX7"/>
<keyword evidence="1" id="KW-0732">Signal</keyword>
<evidence type="ECO:0000256" key="1">
    <source>
        <dbReference type="SAM" id="SignalP"/>
    </source>
</evidence>
<comment type="caution">
    <text evidence="2">The sequence shown here is derived from an EMBL/GenBank/DDBJ whole genome shotgun (WGS) entry which is preliminary data.</text>
</comment>
<dbReference type="EMBL" id="QKKF02031235">
    <property type="protein sequence ID" value="RZF34541.1"/>
    <property type="molecule type" value="Genomic_DNA"/>
</dbReference>
<gene>
    <name evidence="2" type="ORF">LSTR_LSTR013255</name>
</gene>
<proteinExistence type="predicted"/>
<feature type="chain" id="PRO_5019832439" evidence="1">
    <location>
        <begin position="28"/>
        <end position="75"/>
    </location>
</feature>
<sequence length="75" mass="8014">MSSSLRCTIIFAIALVVLCTLSQSGFAYPTFKGLRSYRVNHQLGYAAYNAAKLVQLPHHLAAANAIALKAALVHG</sequence>
<evidence type="ECO:0000313" key="3">
    <source>
        <dbReference type="Proteomes" id="UP000291343"/>
    </source>
</evidence>
<dbReference type="Proteomes" id="UP000291343">
    <property type="component" value="Unassembled WGS sequence"/>
</dbReference>
<evidence type="ECO:0000313" key="2">
    <source>
        <dbReference type="EMBL" id="RZF34541.1"/>
    </source>
</evidence>